<feature type="binding site" evidence="6">
    <location>
        <position position="153"/>
    </location>
    <ligand>
        <name>Mg(2+)</name>
        <dbReference type="ChEBI" id="CHEBI:18420"/>
    </ligand>
</feature>
<evidence type="ECO:0000256" key="6">
    <source>
        <dbReference type="PIRSR" id="PIRSR015582-2"/>
    </source>
</evidence>
<evidence type="ECO:0000256" key="4">
    <source>
        <dbReference type="ARBA" id="ARBA00022842"/>
    </source>
</evidence>
<dbReference type="GeneID" id="300654305"/>
<evidence type="ECO:0000313" key="8">
    <source>
        <dbReference type="EMBL" id="NBG96851.1"/>
    </source>
</evidence>
<evidence type="ECO:0000256" key="2">
    <source>
        <dbReference type="ARBA" id="ARBA00005568"/>
    </source>
</evidence>
<feature type="binding site" evidence="5">
    <location>
        <position position="63"/>
    </location>
    <ligand>
        <name>substrate</name>
    </ligand>
</feature>
<dbReference type="GO" id="GO:0016829">
    <property type="term" value="F:lyase activity"/>
    <property type="evidence" value="ECO:0007669"/>
    <property type="project" value="UniProtKB-KW"/>
</dbReference>
<proteinExistence type="inferred from homology"/>
<organism evidence="8 9">
    <name type="scientific">Pyruvatibacter mobilis</name>
    <dbReference type="NCBI Taxonomy" id="1712261"/>
    <lineage>
        <taxon>Bacteria</taxon>
        <taxon>Pseudomonadati</taxon>
        <taxon>Pseudomonadota</taxon>
        <taxon>Alphaproteobacteria</taxon>
        <taxon>Hyphomicrobiales</taxon>
        <taxon>Parvibaculaceae</taxon>
        <taxon>Pyruvatibacter</taxon>
    </lineage>
</organism>
<accession>A0A845QGR0</accession>
<keyword evidence="9" id="KW-1185">Reference proteome</keyword>
<dbReference type="PIRSF" id="PIRSF015582">
    <property type="entry name" value="Cit_lyase_B"/>
    <property type="match status" value="1"/>
</dbReference>
<dbReference type="InterPro" id="IPR015813">
    <property type="entry name" value="Pyrv/PenolPyrv_kinase-like_dom"/>
</dbReference>
<dbReference type="PANTHER" id="PTHR32308:SF0">
    <property type="entry name" value="HPCH_HPAI ALDOLASE_CITRATE LYASE DOMAIN-CONTAINING PROTEIN"/>
    <property type="match status" value="1"/>
</dbReference>
<evidence type="ECO:0000256" key="3">
    <source>
        <dbReference type="ARBA" id="ARBA00022723"/>
    </source>
</evidence>
<name>A0A845QGR0_9HYPH</name>
<comment type="caution">
    <text evidence="8">The sequence shown here is derived from an EMBL/GenBank/DDBJ whole genome shotgun (WGS) entry which is preliminary data.</text>
</comment>
<sequence>MRSLLFVPADSEKKRTKALEGDADALILDLEDSVALSEKPRARAETAAFLRDGDRKGKTIVVRVNPVDGPHCRDDVTQIVPAAPDMIMLPKATPEGVQDLSDMIAPLEREAGLDPGSIRILTVATETPGALFVMDGYVHCGERLAGLSWGAEDLAAEMGATSNRRTDGVYTDTFRLARTLTLAAARHAGVLAIDSVYTDFRNEDGLRAELAEAVRDGFDAKLAIHPAQVAVINEALTPSAAELAEAQAIVDAFAASPDQGVLSLNGRMIDRPHLLQAQRVLMRSAQG</sequence>
<keyword evidence="8" id="KW-0456">Lyase</keyword>
<dbReference type="GO" id="GO:0000287">
    <property type="term" value="F:magnesium ion binding"/>
    <property type="evidence" value="ECO:0007669"/>
    <property type="project" value="TreeGrafter"/>
</dbReference>
<evidence type="ECO:0000259" key="7">
    <source>
        <dbReference type="Pfam" id="PF03328"/>
    </source>
</evidence>
<dbReference type="Gene3D" id="3.20.20.60">
    <property type="entry name" value="Phosphoenolpyruvate-binding domains"/>
    <property type="match status" value="1"/>
</dbReference>
<keyword evidence="4 6" id="KW-0460">Magnesium</keyword>
<gene>
    <name evidence="8" type="ORF">GTQ45_14020</name>
</gene>
<dbReference type="SUPFAM" id="SSF51621">
    <property type="entry name" value="Phosphoenolpyruvate/pyruvate domain"/>
    <property type="match status" value="1"/>
</dbReference>
<dbReference type="GO" id="GO:0006107">
    <property type="term" value="P:oxaloacetate metabolic process"/>
    <property type="evidence" value="ECO:0007669"/>
    <property type="project" value="TreeGrafter"/>
</dbReference>
<dbReference type="PANTHER" id="PTHR32308">
    <property type="entry name" value="LYASE BETA SUBUNIT, PUTATIVE (AFU_ORTHOLOGUE AFUA_4G13030)-RELATED"/>
    <property type="match status" value="1"/>
</dbReference>
<dbReference type="Pfam" id="PF03328">
    <property type="entry name" value="HpcH_HpaI"/>
    <property type="match status" value="1"/>
</dbReference>
<reference evidence="8 9" key="1">
    <citation type="journal article" date="2016" name="Int. J. Syst. Evol. Microbiol.">
        <title>Pyruvatibacter mobilis gen. nov., sp. nov., a marine bacterium from the culture broth of Picochlorum sp. 122.</title>
        <authorList>
            <person name="Wang G."/>
            <person name="Tang M."/>
            <person name="Wu H."/>
            <person name="Dai S."/>
            <person name="Li T."/>
            <person name="Chen C."/>
            <person name="He H."/>
            <person name="Fan J."/>
            <person name="Xiang W."/>
            <person name="Li X."/>
        </authorList>
    </citation>
    <scope>NUCLEOTIDE SEQUENCE [LARGE SCALE GENOMIC DNA]</scope>
    <source>
        <strain evidence="8 9">GYP-11</strain>
    </source>
</reference>
<evidence type="ECO:0000256" key="1">
    <source>
        <dbReference type="ARBA" id="ARBA00001946"/>
    </source>
</evidence>
<keyword evidence="3 6" id="KW-0479">Metal-binding</keyword>
<comment type="similarity">
    <text evidence="2">Belongs to the HpcH/HpaI aldolase family.</text>
</comment>
<evidence type="ECO:0000313" key="9">
    <source>
        <dbReference type="Proteomes" id="UP000470384"/>
    </source>
</evidence>
<feature type="domain" description="HpcH/HpaI aldolase/citrate lyase" evidence="7">
    <location>
        <begin position="2"/>
        <end position="226"/>
    </location>
</feature>
<dbReference type="InterPro" id="IPR040442">
    <property type="entry name" value="Pyrv_kinase-like_dom_sf"/>
</dbReference>
<dbReference type="InterPro" id="IPR011206">
    <property type="entry name" value="Citrate_lyase_beta/mcl1/mcl2"/>
</dbReference>
<dbReference type="Proteomes" id="UP000470384">
    <property type="component" value="Unassembled WGS sequence"/>
</dbReference>
<dbReference type="RefSeq" id="WP_160588859.1">
    <property type="nucleotide sequence ID" value="NZ_BMHN01000001.1"/>
</dbReference>
<evidence type="ECO:0000256" key="5">
    <source>
        <dbReference type="PIRSR" id="PIRSR015582-1"/>
    </source>
</evidence>
<dbReference type="InterPro" id="IPR005000">
    <property type="entry name" value="Aldolase/citrate-lyase_domain"/>
</dbReference>
<feature type="binding site" evidence="5">
    <location>
        <position position="126"/>
    </location>
    <ligand>
        <name>substrate</name>
    </ligand>
</feature>
<dbReference type="EMBL" id="WXYQ01000012">
    <property type="protein sequence ID" value="NBG96851.1"/>
    <property type="molecule type" value="Genomic_DNA"/>
</dbReference>
<dbReference type="AlphaFoldDB" id="A0A845QGR0"/>
<comment type="cofactor">
    <cofactor evidence="1">
        <name>Mg(2+)</name>
        <dbReference type="ChEBI" id="CHEBI:18420"/>
    </cofactor>
</comment>
<protein>
    <submittedName>
        <fullName evidence="8">HpcH/HpaI aldolase/citrate lyase family protein</fullName>
    </submittedName>
</protein>
<feature type="binding site" evidence="6">
    <location>
        <position position="126"/>
    </location>
    <ligand>
        <name>Mg(2+)</name>
        <dbReference type="ChEBI" id="CHEBI:18420"/>
    </ligand>
</feature>
<dbReference type="OrthoDB" id="9800547at2"/>